<proteinExistence type="inferred from homology"/>
<dbReference type="GO" id="GO:0008757">
    <property type="term" value="F:S-adenosylmethionine-dependent methyltransferase activity"/>
    <property type="evidence" value="ECO:0007669"/>
    <property type="project" value="UniProtKB-ARBA"/>
</dbReference>
<dbReference type="PANTHER" id="PTHR22809:SF5">
    <property type="entry name" value="TRNA N(3)-METHYLCYTIDINE METHYLTRANSFERASE METTL6"/>
    <property type="match status" value="1"/>
</dbReference>
<dbReference type="GO" id="GO:0032259">
    <property type="term" value="P:methylation"/>
    <property type="evidence" value="ECO:0007669"/>
    <property type="project" value="UniProtKB-KW"/>
</dbReference>
<evidence type="ECO:0000313" key="6">
    <source>
        <dbReference type="Proteomes" id="UP000825935"/>
    </source>
</evidence>
<gene>
    <name evidence="5" type="ORF">KP509_28G002900</name>
</gene>
<dbReference type="Pfam" id="PF10294">
    <property type="entry name" value="Methyltransf_16"/>
    <property type="match status" value="1"/>
</dbReference>
<evidence type="ECO:0000256" key="1">
    <source>
        <dbReference type="ARBA" id="ARBA00009725"/>
    </source>
</evidence>
<comment type="caution">
    <text evidence="5">The sequence shown here is derived from an EMBL/GenBank/DDBJ whole genome shotgun (WGS) entry which is preliminary data.</text>
</comment>
<dbReference type="InterPro" id="IPR026113">
    <property type="entry name" value="METTL2/6/8-like"/>
</dbReference>
<feature type="domain" description="Methyltransferase type 12" evidence="4">
    <location>
        <begin position="82"/>
        <end position="183"/>
    </location>
</feature>
<name>A0A8T2RBL2_CERRI</name>
<keyword evidence="2" id="KW-0489">Methyltransferase</keyword>
<dbReference type="OMA" id="LVMDRRW"/>
<dbReference type="InterPro" id="IPR013217">
    <property type="entry name" value="Methyltransf_12"/>
</dbReference>
<dbReference type="Gene3D" id="3.40.50.150">
    <property type="entry name" value="Vaccinia Virus protein VP39"/>
    <property type="match status" value="2"/>
</dbReference>
<dbReference type="Proteomes" id="UP000825935">
    <property type="component" value="Chromosome 28"/>
</dbReference>
<dbReference type="InterPro" id="IPR019410">
    <property type="entry name" value="Methyltransf_16"/>
</dbReference>
<keyword evidence="3" id="KW-0808">Transferase</keyword>
<dbReference type="InterPro" id="IPR029063">
    <property type="entry name" value="SAM-dependent_MTases_sf"/>
</dbReference>
<protein>
    <recommendedName>
        <fullName evidence="4">Methyltransferase type 12 domain-containing protein</fullName>
    </recommendedName>
</protein>
<comment type="similarity">
    <text evidence="1">Belongs to the methyltransferase superfamily. METL family.</text>
</comment>
<dbReference type="EMBL" id="CM035433">
    <property type="protein sequence ID" value="KAH7292903.1"/>
    <property type="molecule type" value="Genomic_DNA"/>
</dbReference>
<keyword evidence="6" id="KW-1185">Reference proteome</keyword>
<accession>A0A8T2RBL2</accession>
<dbReference type="SUPFAM" id="SSF53335">
    <property type="entry name" value="S-adenosyl-L-methionine-dependent methyltransferases"/>
    <property type="match status" value="2"/>
</dbReference>
<dbReference type="GO" id="GO:0008173">
    <property type="term" value="F:RNA methyltransferase activity"/>
    <property type="evidence" value="ECO:0007669"/>
    <property type="project" value="UniProtKB-ARBA"/>
</dbReference>
<organism evidence="5 6">
    <name type="scientific">Ceratopteris richardii</name>
    <name type="common">Triangle waterfern</name>
    <dbReference type="NCBI Taxonomy" id="49495"/>
    <lineage>
        <taxon>Eukaryota</taxon>
        <taxon>Viridiplantae</taxon>
        <taxon>Streptophyta</taxon>
        <taxon>Embryophyta</taxon>
        <taxon>Tracheophyta</taxon>
        <taxon>Polypodiopsida</taxon>
        <taxon>Polypodiidae</taxon>
        <taxon>Polypodiales</taxon>
        <taxon>Pteridineae</taxon>
        <taxon>Pteridaceae</taxon>
        <taxon>Parkerioideae</taxon>
        <taxon>Ceratopteris</taxon>
    </lineage>
</organism>
<evidence type="ECO:0000259" key="4">
    <source>
        <dbReference type="Pfam" id="PF08242"/>
    </source>
</evidence>
<dbReference type="CDD" id="cd02440">
    <property type="entry name" value="AdoMet_MTases"/>
    <property type="match status" value="1"/>
</dbReference>
<dbReference type="AlphaFoldDB" id="A0A8T2RBL2"/>
<evidence type="ECO:0000313" key="5">
    <source>
        <dbReference type="EMBL" id="KAH7292903.1"/>
    </source>
</evidence>
<dbReference type="PANTHER" id="PTHR22809">
    <property type="entry name" value="METHYLTRANSFERASE-RELATED"/>
    <property type="match status" value="1"/>
</dbReference>
<reference evidence="5" key="1">
    <citation type="submission" date="2021-08" db="EMBL/GenBank/DDBJ databases">
        <title>WGS assembly of Ceratopteris richardii.</title>
        <authorList>
            <person name="Marchant D.B."/>
            <person name="Chen G."/>
            <person name="Jenkins J."/>
            <person name="Shu S."/>
            <person name="Leebens-Mack J."/>
            <person name="Grimwood J."/>
            <person name="Schmutz J."/>
            <person name="Soltis P."/>
            <person name="Soltis D."/>
            <person name="Chen Z.-H."/>
        </authorList>
    </citation>
    <scope>NUCLEOTIDE SEQUENCE</scope>
    <source>
        <strain evidence="5">Whitten #5841</strain>
        <tissue evidence="5">Leaf</tissue>
    </source>
</reference>
<evidence type="ECO:0000256" key="3">
    <source>
        <dbReference type="ARBA" id="ARBA00022679"/>
    </source>
</evidence>
<sequence>MGSNGSLRIYSPPTDHVSEFWRNKYEKDARKYWDLFYKRNSDKFFKDRHYIQKEWGTYFQKLESSSTDELQNDNPNEMPVLLEVGCGVGNTLFPLLETYPKLFVHACDFSARAVSLIKAHKYYDENHIHAFVCDVTNEDLSIYIPAHSVDFATLVFSLSAMSPEKMPQVLQNIKRVLKPNGHVLIRDYAFGDLAQERLSAKVQKISQNFYVRGDGTRAYYFTQPYLINLFKEEGYNCEMIRVFEKTVENRAREITMDRRWIQGVFSLMDPQNVSRSIPSIPTMPLSERKSHGVVHSESNEVDLSEDAAMFMGIPGFEVISVTVAGRVFQIKCIPKEFQHSCKATGLMVWESAEVLATLLSMNSSTLASKTVVELGCGSVGICSMVAATTARLVVATDGDSDALALLAENLKMNAESFASTEVFIEPLSWGCEEQMDVVKQRTDMQGFDILLGSDVTYVPAAVPLLFASAKGLIAKAEPGKSEPVLLLCHVERHVNEAFILDCAQKSGFFLQDRWPRDKKGITDIVSSSILASLFPRGLEEAFHMHDIVQLYCFRLEHQDQSVTLSTIN</sequence>
<evidence type="ECO:0000256" key="2">
    <source>
        <dbReference type="ARBA" id="ARBA00022603"/>
    </source>
</evidence>
<dbReference type="Pfam" id="PF08242">
    <property type="entry name" value="Methyltransf_12"/>
    <property type="match status" value="1"/>
</dbReference>
<dbReference type="OrthoDB" id="417697at2759"/>